<reference evidence="2" key="1">
    <citation type="submission" date="2020-03" db="EMBL/GenBank/DDBJ databases">
        <title>Site-based positive gene gene selection in Geosmithia morbida across the United States reveals a broad range of putative effectors and factors for local host and environmental adapation.</title>
        <authorList>
            <person name="Onufrak A."/>
            <person name="Murdoch R.W."/>
            <person name="Gazis R."/>
            <person name="Huff M."/>
            <person name="Staton M."/>
            <person name="Klingeman W."/>
            <person name="Hadziabdic D."/>
        </authorList>
    </citation>
    <scope>NUCLEOTIDE SEQUENCE</scope>
    <source>
        <strain evidence="2">1262</strain>
    </source>
</reference>
<dbReference type="GeneID" id="55969651"/>
<evidence type="ECO:0000313" key="2">
    <source>
        <dbReference type="EMBL" id="KAF4120012.1"/>
    </source>
</evidence>
<feature type="region of interest" description="Disordered" evidence="1">
    <location>
        <begin position="201"/>
        <end position="239"/>
    </location>
</feature>
<protein>
    <submittedName>
        <fullName evidence="2">ZnF C2H2</fullName>
    </submittedName>
</protein>
<dbReference type="RefSeq" id="XP_035318664.1">
    <property type="nucleotide sequence ID" value="XM_035465399.1"/>
</dbReference>
<keyword evidence="3" id="KW-1185">Reference proteome</keyword>
<comment type="caution">
    <text evidence="2">The sequence shown here is derived from an EMBL/GenBank/DDBJ whole genome shotgun (WGS) entry which is preliminary data.</text>
</comment>
<sequence>MASDWQSSFTGIDHRPPIDWDSLLLFPSLYPCSSSDDVSLDPPAASHSSASASTAAVTEASDDGHHRRYHLLDRFDPSLLGIGPWIADIPDGDGDHISSIPPDFSFGLDRAVGAASASSSASAAAAAAAAAADLGSAPPPPPPHPLTTASLSSSFESWFYDPDSPTFSMPTNSPLPESNPISFDPVPPLASSAAIMFPHLPSAPRSIPGPPNKRSRPYPPPTAWSSSSPPATNTCDQCFPPRHFKRRTDLTRHVQTTHEPLAARESFYCDYQRCPRYSEPFHRRDHWRDHYRDYHNEDLEKRGRGRAPADDAWFINRNTDPSWWRCGHCLDRVRVPDAGFECPSCGEVCCAKRRAVRL</sequence>
<feature type="compositionally biased region" description="Low complexity" evidence="1">
    <location>
        <begin position="223"/>
        <end position="232"/>
    </location>
</feature>
<feature type="region of interest" description="Disordered" evidence="1">
    <location>
        <begin position="40"/>
        <end position="63"/>
    </location>
</feature>
<accession>A0A9P4YP54</accession>
<proteinExistence type="predicted"/>
<evidence type="ECO:0000313" key="3">
    <source>
        <dbReference type="Proteomes" id="UP000749293"/>
    </source>
</evidence>
<dbReference type="OrthoDB" id="2687452at2759"/>
<feature type="compositionally biased region" description="Low complexity" evidence="1">
    <location>
        <begin position="44"/>
        <end position="59"/>
    </location>
</feature>
<name>A0A9P4YP54_9HYPO</name>
<dbReference type="EMBL" id="JAANYQ010000019">
    <property type="protein sequence ID" value="KAF4120012.1"/>
    <property type="molecule type" value="Genomic_DNA"/>
</dbReference>
<evidence type="ECO:0000256" key="1">
    <source>
        <dbReference type="SAM" id="MobiDB-lite"/>
    </source>
</evidence>
<dbReference type="Proteomes" id="UP000749293">
    <property type="component" value="Unassembled WGS sequence"/>
</dbReference>
<dbReference type="AlphaFoldDB" id="A0A9P4YP54"/>
<organism evidence="2 3">
    <name type="scientific">Geosmithia morbida</name>
    <dbReference type="NCBI Taxonomy" id="1094350"/>
    <lineage>
        <taxon>Eukaryota</taxon>
        <taxon>Fungi</taxon>
        <taxon>Dikarya</taxon>
        <taxon>Ascomycota</taxon>
        <taxon>Pezizomycotina</taxon>
        <taxon>Sordariomycetes</taxon>
        <taxon>Hypocreomycetidae</taxon>
        <taxon>Hypocreales</taxon>
        <taxon>Bionectriaceae</taxon>
        <taxon>Geosmithia</taxon>
    </lineage>
</organism>
<gene>
    <name evidence="2" type="ORF">GMORB2_3423</name>
</gene>
<dbReference type="Gene3D" id="3.30.160.60">
    <property type="entry name" value="Classic Zinc Finger"/>
    <property type="match status" value="1"/>
</dbReference>
<feature type="compositionally biased region" description="Pro residues" evidence="1">
    <location>
        <begin position="207"/>
        <end position="222"/>
    </location>
</feature>